<reference evidence="2" key="1">
    <citation type="submission" date="2022-11" db="UniProtKB">
        <authorList>
            <consortium name="WormBaseParasite"/>
        </authorList>
    </citation>
    <scope>IDENTIFICATION</scope>
</reference>
<protein>
    <submittedName>
        <fullName evidence="2">Uncharacterized protein</fullName>
    </submittedName>
</protein>
<accession>A0AC35F2I5</accession>
<evidence type="ECO:0000313" key="2">
    <source>
        <dbReference type="WBParaSite" id="PS1159_v2.g13178.t1"/>
    </source>
</evidence>
<name>A0AC35F2I5_9BILA</name>
<organism evidence="1 2">
    <name type="scientific">Panagrolaimus sp. PS1159</name>
    <dbReference type="NCBI Taxonomy" id="55785"/>
    <lineage>
        <taxon>Eukaryota</taxon>
        <taxon>Metazoa</taxon>
        <taxon>Ecdysozoa</taxon>
        <taxon>Nematoda</taxon>
        <taxon>Chromadorea</taxon>
        <taxon>Rhabditida</taxon>
        <taxon>Tylenchina</taxon>
        <taxon>Panagrolaimomorpha</taxon>
        <taxon>Panagrolaimoidea</taxon>
        <taxon>Panagrolaimidae</taxon>
        <taxon>Panagrolaimus</taxon>
    </lineage>
</organism>
<dbReference type="Proteomes" id="UP000887580">
    <property type="component" value="Unplaced"/>
</dbReference>
<proteinExistence type="predicted"/>
<sequence length="544" mass="60187">PKKEDLPPPVPTVPLPSESFSDDAGKSNCSIVRSVSDYKTNEVAAELQGKLNLKKSRTDVFHKSPDYSDSDIFNGLRDIDEAMKFAEDNSLSDIFHLNDKAAPLVHLQEICSAASIDNSDGKSSNGGIEPICLKCGKRILPCSLNANDKCLCKKGSVAIEIPAILAAKQAENKIITNGTKPTESLPETSSSGKTSSSGSQQTVINTSQRKPQPQSQQQPQQQQHQSPPTVLLEGTWKDSASMHSTDKADVLIDPHEASYLDIAILRCLLIENWAEEGVFWALKFLLNRLTDIRHYRLMHDGTFRSRSNSVPTTAPRGSRQDVLEADYLTWSDLQERAEVNNAKKSLDEQAKAEMEESSKTKSGIFNKKNDNQLSVSVDKRRVSVNTLPAIKKASRTEKRKLPRSKSDPLLSRALEYMEPCRGTSISENAENGDSKMIQQNFFPEATGSSLFIEKNGHIDLTVVLSVIRSLIERCGAVRILEIGLNICDTLLTMTNVDPSIFFENILKIVLRTYLHMGCPNGCNEGMRTPQADFLQIKARNLLSQ</sequence>
<evidence type="ECO:0000313" key="1">
    <source>
        <dbReference type="Proteomes" id="UP000887580"/>
    </source>
</evidence>
<dbReference type="WBParaSite" id="PS1159_v2.g13178.t1">
    <property type="protein sequence ID" value="PS1159_v2.g13178.t1"/>
    <property type="gene ID" value="PS1159_v2.g13178"/>
</dbReference>